<evidence type="ECO:0000313" key="4">
    <source>
        <dbReference type="EMBL" id="THH09779.1"/>
    </source>
</evidence>
<keyword evidence="5" id="KW-1185">Reference proteome</keyword>
<keyword evidence="2" id="KW-0539">Nucleus</keyword>
<sequence length="330" mass="37458">MPVTRSNRVSAACRASIFPQPKVIAESRFFASRTDYSALDHSTATHPASSLKSVEEVARAKLLSVTQNARLCAEHVQLMDTSPGYCSYFLAYLDRHQRLLDAKPALIQEHFADDVWRMLVAVTLLNKTTGKKALPVFWMLMDKWPTAEAMADANLDELIDSIATLGLQNTRAKRLHAMSGDYVRNPPDCLRPIVYHACKSKYFPGDDWDRVAHKELPAFLFWEQRGSKLITPISHLSGSGQYATDSYRIFCVGGEEWRYVRPKDKELVRYLVRRTYRSKEIARADPGNEQRWRWALEGMQWSSELGADGQANEAYIEALIDDLVSNDPAL</sequence>
<comment type="caution">
    <text evidence="4">The sequence shown here is derived from an EMBL/GenBank/DDBJ whole genome shotgun (WGS) entry which is preliminary data.</text>
</comment>
<comment type="subcellular location">
    <subcellularLocation>
        <location evidence="1">Nucleus</location>
    </subcellularLocation>
</comment>
<reference evidence="4 5" key="1">
    <citation type="submission" date="2019-02" db="EMBL/GenBank/DDBJ databases">
        <title>Genome sequencing of the rare red list fungi Bondarzewia mesenterica.</title>
        <authorList>
            <person name="Buettner E."/>
            <person name="Kellner H."/>
        </authorList>
    </citation>
    <scope>NUCLEOTIDE SEQUENCE [LARGE SCALE GENOMIC DNA]</scope>
    <source>
        <strain evidence="4 5">DSM 108281</strain>
    </source>
</reference>
<dbReference type="GO" id="GO:0003824">
    <property type="term" value="F:catalytic activity"/>
    <property type="evidence" value="ECO:0007669"/>
    <property type="project" value="InterPro"/>
</dbReference>
<evidence type="ECO:0000256" key="2">
    <source>
        <dbReference type="ARBA" id="ARBA00023242"/>
    </source>
</evidence>
<dbReference type="PANTHER" id="PTHR15074">
    <property type="entry name" value="METHYL-CPG-BINDING PROTEIN"/>
    <property type="match status" value="1"/>
</dbReference>
<feature type="domain" description="HhH-GPD" evidence="3">
    <location>
        <begin position="121"/>
        <end position="205"/>
    </location>
</feature>
<evidence type="ECO:0000259" key="3">
    <source>
        <dbReference type="Pfam" id="PF00730"/>
    </source>
</evidence>
<accession>A0A4S4LDH4</accession>
<dbReference type="Proteomes" id="UP000310158">
    <property type="component" value="Unassembled WGS sequence"/>
</dbReference>
<dbReference type="PANTHER" id="PTHR15074:SF0">
    <property type="entry name" value="METHYL-CPG-BINDING DOMAIN PROTEIN 4-LIKE PROTEIN"/>
    <property type="match status" value="1"/>
</dbReference>
<dbReference type="InterPro" id="IPR045138">
    <property type="entry name" value="MeCP2/MBD4"/>
</dbReference>
<proteinExistence type="predicted"/>
<dbReference type="InterPro" id="IPR003265">
    <property type="entry name" value="HhH-GPD_domain"/>
</dbReference>
<dbReference type="InterPro" id="IPR011257">
    <property type="entry name" value="DNA_glycosylase"/>
</dbReference>
<evidence type="ECO:0000313" key="5">
    <source>
        <dbReference type="Proteomes" id="UP000310158"/>
    </source>
</evidence>
<dbReference type="GO" id="GO:0005634">
    <property type="term" value="C:nucleus"/>
    <property type="evidence" value="ECO:0007669"/>
    <property type="project" value="UniProtKB-SubCell"/>
</dbReference>
<dbReference type="GO" id="GO:0006285">
    <property type="term" value="P:base-excision repair, AP site formation"/>
    <property type="evidence" value="ECO:0007669"/>
    <property type="project" value="UniProtKB-ARBA"/>
</dbReference>
<dbReference type="Gene3D" id="1.10.340.30">
    <property type="entry name" value="Hypothetical protein, domain 2"/>
    <property type="match status" value="1"/>
</dbReference>
<evidence type="ECO:0000256" key="1">
    <source>
        <dbReference type="ARBA" id="ARBA00004123"/>
    </source>
</evidence>
<gene>
    <name evidence="4" type="ORF">EW146_g8588</name>
</gene>
<dbReference type="SUPFAM" id="SSF48150">
    <property type="entry name" value="DNA-glycosylase"/>
    <property type="match status" value="1"/>
</dbReference>
<dbReference type="Pfam" id="PF00730">
    <property type="entry name" value="HhH-GPD"/>
    <property type="match status" value="1"/>
</dbReference>
<protein>
    <recommendedName>
        <fullName evidence="3">HhH-GPD domain-containing protein</fullName>
    </recommendedName>
</protein>
<dbReference type="OrthoDB" id="10265068at2759"/>
<dbReference type="GO" id="GO:0003677">
    <property type="term" value="F:DNA binding"/>
    <property type="evidence" value="ECO:0007669"/>
    <property type="project" value="InterPro"/>
</dbReference>
<dbReference type="EMBL" id="SGPL01000609">
    <property type="protein sequence ID" value="THH09779.1"/>
    <property type="molecule type" value="Genomic_DNA"/>
</dbReference>
<organism evidence="4 5">
    <name type="scientific">Bondarzewia mesenterica</name>
    <dbReference type="NCBI Taxonomy" id="1095465"/>
    <lineage>
        <taxon>Eukaryota</taxon>
        <taxon>Fungi</taxon>
        <taxon>Dikarya</taxon>
        <taxon>Basidiomycota</taxon>
        <taxon>Agaricomycotina</taxon>
        <taxon>Agaricomycetes</taxon>
        <taxon>Russulales</taxon>
        <taxon>Bondarzewiaceae</taxon>
        <taxon>Bondarzewia</taxon>
    </lineage>
</organism>
<dbReference type="AlphaFoldDB" id="A0A4S4LDH4"/>
<name>A0A4S4LDH4_9AGAM</name>